<evidence type="ECO:0000313" key="2">
    <source>
        <dbReference type="Proteomes" id="UP001379533"/>
    </source>
</evidence>
<name>A0ABZ2K6R6_9BACT</name>
<reference evidence="1 2" key="1">
    <citation type="submission" date="2021-12" db="EMBL/GenBank/DDBJ databases">
        <title>Discovery of the Pendulisporaceae a myxobacterial family with distinct sporulation behavior and unique specialized metabolism.</title>
        <authorList>
            <person name="Garcia R."/>
            <person name="Popoff A."/>
            <person name="Bader C.D."/>
            <person name="Loehr J."/>
            <person name="Walesch S."/>
            <person name="Walt C."/>
            <person name="Boldt J."/>
            <person name="Bunk B."/>
            <person name="Haeckl F.J.F.P.J."/>
            <person name="Gunesch A.P."/>
            <person name="Birkelbach J."/>
            <person name="Nuebel U."/>
            <person name="Pietschmann T."/>
            <person name="Bach T."/>
            <person name="Mueller R."/>
        </authorList>
    </citation>
    <scope>NUCLEOTIDE SEQUENCE [LARGE SCALE GENOMIC DNA]</scope>
    <source>
        <strain evidence="1 2">MSr12523</strain>
    </source>
</reference>
<protein>
    <submittedName>
        <fullName evidence="1">Uncharacterized protein</fullName>
    </submittedName>
</protein>
<dbReference type="EMBL" id="CP089982">
    <property type="protein sequence ID" value="WXA94376.1"/>
    <property type="molecule type" value="Genomic_DNA"/>
</dbReference>
<gene>
    <name evidence="1" type="ORF">LZC95_49020</name>
</gene>
<dbReference type="RefSeq" id="WP_394844982.1">
    <property type="nucleotide sequence ID" value="NZ_CP089982.1"/>
</dbReference>
<sequence length="114" mass="11915">MSTRQSEMLAAEACSALEEAITVLADLVLSDGGDPTDAFDSTSPLHDASHAERIEALLSIAAAQLAKVTGSCEGAVLDRRHVMRMLSEMVGTLLLARTVSGVHPGLADEILQAN</sequence>
<evidence type="ECO:0000313" key="1">
    <source>
        <dbReference type="EMBL" id="WXA94376.1"/>
    </source>
</evidence>
<accession>A0ABZ2K6R6</accession>
<dbReference type="Proteomes" id="UP001379533">
    <property type="component" value="Chromosome"/>
</dbReference>
<keyword evidence="2" id="KW-1185">Reference proteome</keyword>
<dbReference type="Gene3D" id="1.10.357.10">
    <property type="entry name" value="Tetracycline Repressor, domain 2"/>
    <property type="match status" value="1"/>
</dbReference>
<proteinExistence type="predicted"/>
<organism evidence="1 2">
    <name type="scientific">Pendulispora brunnea</name>
    <dbReference type="NCBI Taxonomy" id="2905690"/>
    <lineage>
        <taxon>Bacteria</taxon>
        <taxon>Pseudomonadati</taxon>
        <taxon>Myxococcota</taxon>
        <taxon>Myxococcia</taxon>
        <taxon>Myxococcales</taxon>
        <taxon>Sorangiineae</taxon>
        <taxon>Pendulisporaceae</taxon>
        <taxon>Pendulispora</taxon>
    </lineage>
</organism>